<dbReference type="GO" id="GO:0046872">
    <property type="term" value="F:metal ion binding"/>
    <property type="evidence" value="ECO:0007669"/>
    <property type="project" value="UniProtKB-KW"/>
</dbReference>
<sequence>MKNLKLIDKIIYVVNALVATMLLLSYLLPYFPPKNFAILSVLSLGVPFLILINVLFFIYWLIKVKKQLVLSLLVLIIGYFTLGSLYKFSSSDLEPNQTDLSVMNYNVRLFNLYEWIPEKGVETKMIDFIESKAPDILSLQEYHPHKNVDLSFFKYKFEKLSGKKVMNGQAIFSQYPIINSGSVEFPDTSNNAIFVDVVKNQDTLRIYNVHLQSLGIDANVDKLKQEDSDRLFKRVEQTFKMQQFQTELFIKHKEQSPYKMIICGDFNNTAFSFVYKEIKGSLNDAFKVAGNGFGRTYDFKFFPVRIDFIFANKEFEITDFKTFDNKFSDHYPIFATFKLHE</sequence>
<dbReference type="InterPro" id="IPR051547">
    <property type="entry name" value="TDP2-like"/>
</dbReference>
<dbReference type="GO" id="GO:0004519">
    <property type="term" value="F:endonuclease activity"/>
    <property type="evidence" value="ECO:0007669"/>
    <property type="project" value="UniProtKB-KW"/>
</dbReference>
<keyword evidence="3" id="KW-0540">Nuclease</keyword>
<dbReference type="SUPFAM" id="SSF56219">
    <property type="entry name" value="DNase I-like"/>
    <property type="match status" value="1"/>
</dbReference>
<keyword evidence="6" id="KW-0378">Hydrolase</keyword>
<evidence type="ECO:0000313" key="11">
    <source>
        <dbReference type="EMBL" id="TYA53844.1"/>
    </source>
</evidence>
<dbReference type="Gene3D" id="3.60.10.10">
    <property type="entry name" value="Endonuclease/exonuclease/phosphatase"/>
    <property type="match status" value="1"/>
</dbReference>
<dbReference type="PANTHER" id="PTHR15822:SF4">
    <property type="entry name" value="TYROSYL-DNA PHOSPHODIESTERASE 2"/>
    <property type="match status" value="1"/>
</dbReference>
<keyword evidence="8" id="KW-0234">DNA repair</keyword>
<keyword evidence="7" id="KW-0460">Magnesium</keyword>
<protein>
    <submittedName>
        <fullName evidence="11">Endonuclease/exonuclease/phosphatase family protein</fullName>
    </submittedName>
</protein>
<accession>A0A5D0G4Y4</accession>
<evidence type="ECO:0000313" key="12">
    <source>
        <dbReference type="Proteomes" id="UP000324550"/>
    </source>
</evidence>
<dbReference type="OrthoDB" id="635146at2"/>
<evidence type="ECO:0000256" key="8">
    <source>
        <dbReference type="ARBA" id="ARBA00023204"/>
    </source>
</evidence>
<dbReference type="InterPro" id="IPR005135">
    <property type="entry name" value="Endo/exonuclease/phosphatase"/>
</dbReference>
<evidence type="ECO:0000256" key="7">
    <source>
        <dbReference type="ARBA" id="ARBA00022842"/>
    </source>
</evidence>
<comment type="caution">
    <text evidence="11">The sequence shown here is derived from an EMBL/GenBank/DDBJ whole genome shotgun (WGS) entry which is preliminary data.</text>
</comment>
<evidence type="ECO:0000256" key="1">
    <source>
        <dbReference type="ARBA" id="ARBA00001936"/>
    </source>
</evidence>
<keyword evidence="11" id="KW-0269">Exonuclease</keyword>
<evidence type="ECO:0000256" key="2">
    <source>
        <dbReference type="ARBA" id="ARBA00001946"/>
    </source>
</evidence>
<keyword evidence="9" id="KW-1133">Transmembrane helix</keyword>
<keyword evidence="9" id="KW-0812">Transmembrane</keyword>
<dbReference type="CDD" id="cd09084">
    <property type="entry name" value="EEP-2"/>
    <property type="match status" value="1"/>
</dbReference>
<keyword evidence="11" id="KW-0255">Endonuclease</keyword>
<evidence type="ECO:0000256" key="9">
    <source>
        <dbReference type="SAM" id="Phobius"/>
    </source>
</evidence>
<keyword evidence="5" id="KW-0227">DNA damage</keyword>
<evidence type="ECO:0000256" key="4">
    <source>
        <dbReference type="ARBA" id="ARBA00022723"/>
    </source>
</evidence>
<dbReference type="Proteomes" id="UP000324550">
    <property type="component" value="Unassembled WGS sequence"/>
</dbReference>
<dbReference type="Pfam" id="PF03372">
    <property type="entry name" value="Exo_endo_phos"/>
    <property type="match status" value="1"/>
</dbReference>
<dbReference type="GO" id="GO:0006281">
    <property type="term" value="P:DNA repair"/>
    <property type="evidence" value="ECO:0007669"/>
    <property type="project" value="UniProtKB-KW"/>
</dbReference>
<evidence type="ECO:0000256" key="6">
    <source>
        <dbReference type="ARBA" id="ARBA00022801"/>
    </source>
</evidence>
<comment type="cofactor">
    <cofactor evidence="2">
        <name>Mg(2+)</name>
        <dbReference type="ChEBI" id="CHEBI:18420"/>
    </cofactor>
</comment>
<dbReference type="PANTHER" id="PTHR15822">
    <property type="entry name" value="TRAF AND TNF RECEPTOR-ASSOCIATED PROTEIN"/>
    <property type="match status" value="1"/>
</dbReference>
<name>A0A5D0G4Y4_9FLAO</name>
<evidence type="ECO:0000256" key="5">
    <source>
        <dbReference type="ARBA" id="ARBA00022763"/>
    </source>
</evidence>
<organism evidence="11 12">
    <name type="scientific">Formosa maritima</name>
    <dbReference type="NCBI Taxonomy" id="2592046"/>
    <lineage>
        <taxon>Bacteria</taxon>
        <taxon>Pseudomonadati</taxon>
        <taxon>Bacteroidota</taxon>
        <taxon>Flavobacteriia</taxon>
        <taxon>Flavobacteriales</taxon>
        <taxon>Flavobacteriaceae</taxon>
        <taxon>Formosa</taxon>
    </lineage>
</organism>
<gene>
    <name evidence="11" type="ORF">FVF61_09530</name>
</gene>
<evidence type="ECO:0000259" key="10">
    <source>
        <dbReference type="Pfam" id="PF03372"/>
    </source>
</evidence>
<proteinExistence type="predicted"/>
<dbReference type="RefSeq" id="WP_148455690.1">
    <property type="nucleotide sequence ID" value="NZ_VSFC01000050.1"/>
</dbReference>
<feature type="transmembrane region" description="Helical" evidence="9">
    <location>
        <begin position="37"/>
        <end position="61"/>
    </location>
</feature>
<dbReference type="AlphaFoldDB" id="A0A5D0G4Y4"/>
<comment type="cofactor">
    <cofactor evidence="1">
        <name>Mn(2+)</name>
        <dbReference type="ChEBI" id="CHEBI:29035"/>
    </cofactor>
</comment>
<evidence type="ECO:0000256" key="3">
    <source>
        <dbReference type="ARBA" id="ARBA00022722"/>
    </source>
</evidence>
<keyword evidence="4" id="KW-0479">Metal-binding</keyword>
<dbReference type="InterPro" id="IPR036691">
    <property type="entry name" value="Endo/exonu/phosph_ase_sf"/>
</dbReference>
<dbReference type="EMBL" id="VSFC01000050">
    <property type="protein sequence ID" value="TYA53844.1"/>
    <property type="molecule type" value="Genomic_DNA"/>
</dbReference>
<keyword evidence="12" id="KW-1185">Reference proteome</keyword>
<reference evidence="11 12" key="1">
    <citation type="submission" date="2019-08" db="EMBL/GenBank/DDBJ databases">
        <title>Formosa sediminis sp. nov., isolated from marine sediment.</title>
        <authorList>
            <person name="Cao W.R."/>
        </authorList>
    </citation>
    <scope>NUCLEOTIDE SEQUENCE [LARGE SCALE GENOMIC DNA]</scope>
    <source>
        <strain evidence="11 12">1494</strain>
    </source>
</reference>
<feature type="transmembrane region" description="Helical" evidence="9">
    <location>
        <begin position="68"/>
        <end position="86"/>
    </location>
</feature>
<feature type="domain" description="Endonuclease/exonuclease/phosphatase" evidence="10">
    <location>
        <begin position="105"/>
        <end position="330"/>
    </location>
</feature>
<feature type="transmembrane region" description="Helical" evidence="9">
    <location>
        <begin position="12"/>
        <end position="31"/>
    </location>
</feature>
<dbReference type="GO" id="GO:0004527">
    <property type="term" value="F:exonuclease activity"/>
    <property type="evidence" value="ECO:0007669"/>
    <property type="project" value="UniProtKB-KW"/>
</dbReference>
<keyword evidence="9" id="KW-0472">Membrane</keyword>